<comment type="subcellular location">
    <subcellularLocation>
        <location evidence="1">Plastid</location>
        <location evidence="1">Chloroplast inner membrane</location>
    </subcellularLocation>
</comment>
<feature type="transmembrane region" description="Helical" evidence="1">
    <location>
        <begin position="60"/>
        <end position="82"/>
    </location>
</feature>
<feature type="transmembrane region" description="Helical" evidence="1">
    <location>
        <begin position="88"/>
        <end position="108"/>
    </location>
</feature>
<name>A0A482A2R6_SELML</name>
<keyword evidence="1" id="KW-1001">Plastid inner membrane</keyword>
<dbReference type="PANTHER" id="PTHR33163">
    <property type="entry name" value="PROTEIN TIC 214-RELATED"/>
    <property type="match status" value="1"/>
</dbReference>
<dbReference type="GO" id="GO:0009706">
    <property type="term" value="C:chloroplast inner membrane"/>
    <property type="evidence" value="ECO:0007669"/>
    <property type="project" value="UniProtKB-SubCell"/>
</dbReference>
<feature type="compositionally biased region" description="Basic and acidic residues" evidence="2">
    <location>
        <begin position="1608"/>
        <end position="1633"/>
    </location>
</feature>
<comment type="similarity">
    <text evidence="1">Belongs to the TIC214 family.</text>
</comment>
<gene>
    <name evidence="3" type="primary">ycf1</name>
    <name evidence="1" type="synonym">TIC214</name>
</gene>
<keyword evidence="1" id="KW-0812">Transmembrane</keyword>
<keyword evidence="1" id="KW-1133">Transmembrane helix</keyword>
<reference evidence="3" key="1">
    <citation type="journal article" date="2018" name="J. ISSAAS">
        <title>The Unique Evolutionary Trajectory 1 and Dynamic Conformations of DR and IR/DR-coexisting Plastomes of the Early Vascular Plant Selaginellaceae (Lycophyte).</title>
        <authorList>
            <person name="Zhang H.-R."/>
            <person name="Xiang Q.-P."/>
            <person name="Zhang X.-C."/>
        </authorList>
    </citation>
    <scope>NUCLEOTIDE SEQUENCE</scope>
</reference>
<keyword evidence="1 3" id="KW-0150">Chloroplast</keyword>
<dbReference type="EMBL" id="MG272484">
    <property type="protein sequence ID" value="QBL08000.1"/>
    <property type="molecule type" value="Genomic_DNA"/>
</dbReference>
<dbReference type="InterPro" id="IPR008896">
    <property type="entry name" value="TIC214"/>
</dbReference>
<evidence type="ECO:0000313" key="3">
    <source>
        <dbReference type="EMBL" id="QBL08000.1"/>
    </source>
</evidence>
<evidence type="ECO:0000256" key="2">
    <source>
        <dbReference type="SAM" id="MobiDB-lite"/>
    </source>
</evidence>
<comment type="subunit">
    <text evidence="1">Part of the Tic complex.</text>
</comment>
<protein>
    <recommendedName>
        <fullName evidence="1">Protein TIC 214</fullName>
    </recommendedName>
    <alternativeName>
        <fullName evidence="1">Translocon at the inner envelope membrane of chloroplasts 214</fullName>
    </alternativeName>
</protein>
<geneLocation type="chloroplast" evidence="3"/>
<evidence type="ECO:0000256" key="1">
    <source>
        <dbReference type="RuleBase" id="RU364085"/>
    </source>
</evidence>
<dbReference type="PANTHER" id="PTHR33163:SF40">
    <property type="entry name" value="PROTEIN TIC 214"/>
    <property type="match status" value="1"/>
</dbReference>
<organism evidence="3">
    <name type="scientific">Selaginella moellendorffii</name>
    <name type="common">Spikemoss</name>
    <dbReference type="NCBI Taxonomy" id="88036"/>
    <lineage>
        <taxon>Eukaryota</taxon>
        <taxon>Viridiplantae</taxon>
        <taxon>Streptophyta</taxon>
        <taxon>Embryophyta</taxon>
        <taxon>Tracheophyta</taxon>
        <taxon>Lycopodiopsida</taxon>
        <taxon>Selaginellales</taxon>
        <taxon>Selaginellaceae</taxon>
        <taxon>Selaginella</taxon>
    </lineage>
</organism>
<keyword evidence="1" id="KW-0472">Membrane</keyword>
<keyword evidence="1 3" id="KW-0934">Plastid</keyword>
<feature type="compositionally biased region" description="Basic and acidic residues" evidence="2">
    <location>
        <begin position="768"/>
        <end position="782"/>
    </location>
</feature>
<proteinExistence type="inferred from homology"/>
<keyword evidence="1" id="KW-0653">Protein transport</keyword>
<comment type="function">
    <text evidence="1">Involved in protein precursor import into chloroplasts. May be part of an intermediate translocation complex acting as a protein-conducting channel at the inner envelope.</text>
</comment>
<accession>A0A482A2R6</accession>
<feature type="region of interest" description="Disordered" evidence="2">
    <location>
        <begin position="824"/>
        <end position="849"/>
    </location>
</feature>
<feature type="transmembrane region" description="Helical" evidence="1">
    <location>
        <begin position="155"/>
        <end position="178"/>
    </location>
</feature>
<feature type="region of interest" description="Disordered" evidence="2">
    <location>
        <begin position="1604"/>
        <end position="1665"/>
    </location>
</feature>
<sequence>MATQKWASHFCTIRVVSLPPWIRFSGPPILLGLYRGFAATLPTGLFHVTLMRASISGRVVGGRSVASGLVMGQLVIILSVYFPHFYVILVKPHVVTLLVLPCLSLYWYRSISFRWGMGIGTRAAEPRAVATAIGRRADVALASGDTKVWVRRSTVLNIIILPLFYHLIVQTPVLARLVKLFVFRHSNQFLSVVSSLRGWLGGSILLEYSAKSLAAVSHYVLVHNPVLAAAKLVKLFISSLIEQLFVSVVSSFLSTELGGLILRAYLRPYLVTPRAVPYIYLVADSGLSKPPVKPVVDTSILHRIFPSIIVIASRLLYLGRVPVPVPFQETCHESLSDESEELSWLDARPASVFDDQQSVRPFRDVKDCYDSTSPLKNELSQYYFHTGVGPGKHILSLSSPPSLSIPDENLEKFVNLSLLDIPPTTRDDPPFKACIGTAGGRKESDLNNELTNRMEALNKGYYLVKVVDSNNGLYDHEKSVLARMNDPFTSNKLRGRIVGFRSTWLFTGGSDRRRIADNSFRHLPHTSARKIRNTDHHRKNSLLSVDTTRRNSYSSLVTKVLRIHDTIILLPRRILKHKPRWISKPINDLLSFVGSANTEEEEEEEDIRSVKAKNNVDYAVNDRTGIVQVTKRPVLQPDYRRNLVIGSMRARRRKTLVWESQQLRTHSPLFLRMIDNSAPPQFAPGFHAKAILTHRSAGEDNRAKPFLPHVAKLPTANRVATAKRWDFTTVHWIRGCSSIAQSHSRREIILPILITFKNTCHPTTFQTNERKEDRNESNKEVRAGCNHDGTAGILEKGSPHQWYREGFQTKIANPFHPKHRHLSVSAGRQSAPPDDDGMGINPTGTTRNGMSKYVSSYEASSYGNNSSSSAGGEMEFGYSTVLGYPTKSPFGYRIKRPSFWKPLLTELGRRWGGNILLWIREIHSDNLPSRLAGEDPNSYGSRHLRGLDTSIDKYKSNRVPAVTRPAGGRGTNHPVVRLDGKMNDLSSKLTPEKDCPLAISDQSEYRAHMSTKELDCFVARGNERVSRRKGSLAGKGILFGLIGKDRGYPAGGSGTVLTPINRIVVRVRRICLRLIQKRRTYFVNMTFSGFHGTSAFTRRSPLVRRFNILRLMTRFTRCVSEVRAAIRHIGRSQYRSGTGGKNPLRVRDLLNGRERRGDTEYSSRRGARVLISQAYVLHGAWRLGAVNKYPMDPENWRGNPSTRESTARVVSGRQGGILGKRPRAWAGGRFEWSQYLRRYNVLSEIWCRIAPRGWKMEVEYLRRIEDPDVNDSREKEQSMTIDGAAISRRRDYPDEAAYAGRSGIMNRQYRSNSPSQVYLDVVPNSADVLQGFAEFWRMGRGIIPNDRTQERRNQIVHGHGCDPKCRIHERNNLPFNSNIHSWLYIDIPEQFQILEMPEFITTPYPNMACKPNVSLASRYACYGRRRAADDWIETKFWEDRIEGWSLGSEQVAAKMRKMRDNTNLLYAVSVGGSNIEDAAPRREAIRVDSLYESMSRDIAPPPYHALLDSTNGMPRNPDHRVTKVDGRLLSTHKMLSVLLNPQKRCQVILDVIAYDDEWRTRTSILGDGYGTMSSYSSHIGGVPLPKRRVGSIILESFYLAESGGQGARSEEGTVEGHERRAEKEPRIQNRNAEDNGTNIINSILRPGHRPEDSSRTSRPRFYTSNGSQFATPRVCIYPSTILSINQVEAAPRIEWRW</sequence>
<dbReference type="Pfam" id="PF05758">
    <property type="entry name" value="Ycf1"/>
    <property type="match status" value="2"/>
</dbReference>
<keyword evidence="1" id="KW-0813">Transport</keyword>
<dbReference type="GO" id="GO:0015031">
    <property type="term" value="P:protein transport"/>
    <property type="evidence" value="ECO:0007669"/>
    <property type="project" value="UniProtKB-KW"/>
</dbReference>
<feature type="region of interest" description="Disordered" evidence="2">
    <location>
        <begin position="765"/>
        <end position="797"/>
    </location>
</feature>